<name>B9RRI9_RICCO</name>
<dbReference type="Proteomes" id="UP000008311">
    <property type="component" value="Unassembled WGS sequence"/>
</dbReference>
<proteinExistence type="predicted"/>
<dbReference type="AlphaFoldDB" id="B9RRI9"/>
<dbReference type="EMBL" id="EQ973804">
    <property type="protein sequence ID" value="EEF46042.1"/>
    <property type="molecule type" value="Genomic_DNA"/>
</dbReference>
<dbReference type="InParanoid" id="B9RRI9"/>
<keyword evidence="2" id="KW-1185">Reference proteome</keyword>
<protein>
    <recommendedName>
        <fullName evidence="3">RNase H type-1 domain-containing protein</fullName>
    </recommendedName>
</protein>
<gene>
    <name evidence="1" type="ORF">RCOM_1403150</name>
</gene>
<sequence>MRFRGLSPRFKAKKYPLHDDPYCLESLALRDAVLWALFKDWNNIIFEGDCKGVIDAINGLASPFTSGVMIIKNIL</sequence>
<reference evidence="2" key="1">
    <citation type="journal article" date="2010" name="Nat. Biotechnol.">
        <title>Draft genome sequence of the oilseed species Ricinus communis.</title>
        <authorList>
            <person name="Chan A.P."/>
            <person name="Crabtree J."/>
            <person name="Zhao Q."/>
            <person name="Lorenzi H."/>
            <person name="Orvis J."/>
            <person name="Puiu D."/>
            <person name="Melake-Berhan A."/>
            <person name="Jones K.M."/>
            <person name="Redman J."/>
            <person name="Chen G."/>
            <person name="Cahoon E.B."/>
            <person name="Gedil M."/>
            <person name="Stanke M."/>
            <person name="Haas B.J."/>
            <person name="Wortman J.R."/>
            <person name="Fraser-Liggett C.M."/>
            <person name="Ravel J."/>
            <person name="Rabinowicz P.D."/>
        </authorList>
    </citation>
    <scope>NUCLEOTIDE SEQUENCE [LARGE SCALE GENOMIC DNA]</scope>
    <source>
        <strain evidence="2">cv. Hale</strain>
    </source>
</reference>
<accession>B9RRI9</accession>
<evidence type="ECO:0000313" key="2">
    <source>
        <dbReference type="Proteomes" id="UP000008311"/>
    </source>
</evidence>
<organism evidence="1 2">
    <name type="scientific">Ricinus communis</name>
    <name type="common">Castor bean</name>
    <dbReference type="NCBI Taxonomy" id="3988"/>
    <lineage>
        <taxon>Eukaryota</taxon>
        <taxon>Viridiplantae</taxon>
        <taxon>Streptophyta</taxon>
        <taxon>Embryophyta</taxon>
        <taxon>Tracheophyta</taxon>
        <taxon>Spermatophyta</taxon>
        <taxon>Magnoliopsida</taxon>
        <taxon>eudicotyledons</taxon>
        <taxon>Gunneridae</taxon>
        <taxon>Pentapetalae</taxon>
        <taxon>rosids</taxon>
        <taxon>fabids</taxon>
        <taxon>Malpighiales</taxon>
        <taxon>Euphorbiaceae</taxon>
        <taxon>Acalyphoideae</taxon>
        <taxon>Acalypheae</taxon>
        <taxon>Ricinus</taxon>
    </lineage>
</organism>
<evidence type="ECO:0000313" key="1">
    <source>
        <dbReference type="EMBL" id="EEF46042.1"/>
    </source>
</evidence>
<evidence type="ECO:0008006" key="3">
    <source>
        <dbReference type="Google" id="ProtNLM"/>
    </source>
</evidence>